<evidence type="ECO:0000256" key="3">
    <source>
        <dbReference type="ARBA" id="ARBA00023315"/>
    </source>
</evidence>
<dbReference type="InterPro" id="IPR020841">
    <property type="entry name" value="PKS_Beta-ketoAc_synthase_dom"/>
</dbReference>
<keyword evidence="3" id="KW-0012">Acyltransferase</keyword>
<dbReference type="InterPro" id="IPR018201">
    <property type="entry name" value="Ketoacyl_synth_AS"/>
</dbReference>
<dbReference type="PANTHER" id="PTHR11712:SF347">
    <property type="entry name" value="BETA KETOACYL-ACYL CARRIER PROTEIN SYNTHASE"/>
    <property type="match status" value="1"/>
</dbReference>
<keyword evidence="2 4" id="KW-0808">Transferase</keyword>
<dbReference type="Pfam" id="PF02801">
    <property type="entry name" value="Ketoacyl-synt_C"/>
    <property type="match status" value="1"/>
</dbReference>
<evidence type="ECO:0000256" key="1">
    <source>
        <dbReference type="ARBA" id="ARBA00008467"/>
    </source>
</evidence>
<accession>A0ABZ1TTD9</accession>
<protein>
    <submittedName>
        <fullName evidence="6">Beta-ketoacyl-[acyl-carrier-protein] synthase family protein</fullName>
    </submittedName>
</protein>
<name>A0ABZ1TTD9_9ACTN</name>
<dbReference type="InterPro" id="IPR016039">
    <property type="entry name" value="Thiolase-like"/>
</dbReference>
<dbReference type="SMART" id="SM00825">
    <property type="entry name" value="PKS_KS"/>
    <property type="match status" value="1"/>
</dbReference>
<evidence type="ECO:0000256" key="2">
    <source>
        <dbReference type="ARBA" id="ARBA00022679"/>
    </source>
</evidence>
<dbReference type="CDD" id="cd00834">
    <property type="entry name" value="KAS_I_II"/>
    <property type="match status" value="1"/>
</dbReference>
<dbReference type="Proteomes" id="UP001432222">
    <property type="component" value="Chromosome"/>
</dbReference>
<dbReference type="SUPFAM" id="SSF53901">
    <property type="entry name" value="Thiolase-like"/>
    <property type="match status" value="2"/>
</dbReference>
<keyword evidence="7" id="KW-1185">Reference proteome</keyword>
<gene>
    <name evidence="6" type="ORF">OHA16_00340</name>
</gene>
<dbReference type="PANTHER" id="PTHR11712">
    <property type="entry name" value="POLYKETIDE SYNTHASE-RELATED"/>
    <property type="match status" value="1"/>
</dbReference>
<comment type="similarity">
    <text evidence="1 4">Belongs to the thiolase-like superfamily. Beta-ketoacyl-ACP synthases family.</text>
</comment>
<reference evidence="6" key="1">
    <citation type="submission" date="2022-10" db="EMBL/GenBank/DDBJ databases">
        <title>The complete genomes of actinobacterial strains from the NBC collection.</title>
        <authorList>
            <person name="Joergensen T.S."/>
            <person name="Alvarez Arevalo M."/>
            <person name="Sterndorff E.B."/>
            <person name="Faurdal D."/>
            <person name="Vuksanovic O."/>
            <person name="Mourched A.-S."/>
            <person name="Charusanti P."/>
            <person name="Shaw S."/>
            <person name="Blin K."/>
            <person name="Weber T."/>
        </authorList>
    </citation>
    <scope>NUCLEOTIDE SEQUENCE</scope>
    <source>
        <strain evidence="6">NBC_00222</strain>
    </source>
</reference>
<dbReference type="InterPro" id="IPR014030">
    <property type="entry name" value="Ketoacyl_synth_N"/>
</dbReference>
<dbReference type="Pfam" id="PF00109">
    <property type="entry name" value="ketoacyl-synt"/>
    <property type="match status" value="1"/>
</dbReference>
<sequence length="414" mass="41699">MSTAHPPLAVTGIGLVTPAGHGAEPTWRGVLGALGTAAPDPALTGLPVVLSCRVPGDSTAPAGERRSWQLDRATRFALAAAREAVADAGLDPAHWDGARVAVVLGSAAGGVGSYEHAAERLRTLGPAAVSPMALPAFLPNMAAGRLAIEFGATGPVMHTATACASGATAIHTAALLLRTGACDVALAGGTDAMITPVCVSGFARMKALSRNTDPTRASRPFDADRDGFVIGEGAGFLVLERQTDAASRQAAPRALLVGAGTAADAFHPVAPHPDARGLEGATRLALAEAGAVPGDVDHINAHGTSTPLNDSAEARLIHRLFARRPPSVTSAKGALGHTMGAAGAIEAALTVLTVQYQLVPGTAGFALPDRDTDKIDLVLDGPRRQRLRLALSTSAGFGGHNTALAFAPAGPSPG</sequence>
<dbReference type="InterPro" id="IPR014031">
    <property type="entry name" value="Ketoacyl_synth_C"/>
</dbReference>
<feature type="domain" description="Ketosynthase family 3 (KS3)" evidence="5">
    <location>
        <begin position="5"/>
        <end position="408"/>
    </location>
</feature>
<evidence type="ECO:0000313" key="6">
    <source>
        <dbReference type="EMBL" id="WUQ81545.1"/>
    </source>
</evidence>
<evidence type="ECO:0000313" key="7">
    <source>
        <dbReference type="Proteomes" id="UP001432222"/>
    </source>
</evidence>
<dbReference type="Gene3D" id="3.40.47.10">
    <property type="match status" value="2"/>
</dbReference>
<evidence type="ECO:0000259" key="5">
    <source>
        <dbReference type="PROSITE" id="PS52004"/>
    </source>
</evidence>
<dbReference type="PROSITE" id="PS52004">
    <property type="entry name" value="KS3_2"/>
    <property type="match status" value="1"/>
</dbReference>
<organism evidence="6 7">
    <name type="scientific">Kitasatospora purpeofusca</name>
    <dbReference type="NCBI Taxonomy" id="67352"/>
    <lineage>
        <taxon>Bacteria</taxon>
        <taxon>Bacillati</taxon>
        <taxon>Actinomycetota</taxon>
        <taxon>Actinomycetes</taxon>
        <taxon>Kitasatosporales</taxon>
        <taxon>Streptomycetaceae</taxon>
        <taxon>Kitasatospora</taxon>
    </lineage>
</organism>
<dbReference type="RefSeq" id="WP_328952620.1">
    <property type="nucleotide sequence ID" value="NZ_CP108110.1"/>
</dbReference>
<dbReference type="EMBL" id="CP108110">
    <property type="protein sequence ID" value="WUQ81545.1"/>
    <property type="molecule type" value="Genomic_DNA"/>
</dbReference>
<dbReference type="PROSITE" id="PS00606">
    <property type="entry name" value="KS3_1"/>
    <property type="match status" value="1"/>
</dbReference>
<dbReference type="InterPro" id="IPR000794">
    <property type="entry name" value="Beta-ketoacyl_synthase"/>
</dbReference>
<evidence type="ECO:0000256" key="4">
    <source>
        <dbReference type="RuleBase" id="RU003694"/>
    </source>
</evidence>
<proteinExistence type="inferred from homology"/>